<reference evidence="7" key="1">
    <citation type="journal article" date="2023" name="Mol. Phylogenet. Evol.">
        <title>Genome-scale phylogeny and comparative genomics of the fungal order Sordariales.</title>
        <authorList>
            <person name="Hensen N."/>
            <person name="Bonometti L."/>
            <person name="Westerberg I."/>
            <person name="Brannstrom I.O."/>
            <person name="Guillou S."/>
            <person name="Cros-Aarteil S."/>
            <person name="Calhoun S."/>
            <person name="Haridas S."/>
            <person name="Kuo A."/>
            <person name="Mondo S."/>
            <person name="Pangilinan J."/>
            <person name="Riley R."/>
            <person name="LaButti K."/>
            <person name="Andreopoulos B."/>
            <person name="Lipzen A."/>
            <person name="Chen C."/>
            <person name="Yan M."/>
            <person name="Daum C."/>
            <person name="Ng V."/>
            <person name="Clum A."/>
            <person name="Steindorff A."/>
            <person name="Ohm R.A."/>
            <person name="Martin F."/>
            <person name="Silar P."/>
            <person name="Natvig D.O."/>
            <person name="Lalanne C."/>
            <person name="Gautier V."/>
            <person name="Ament-Velasquez S.L."/>
            <person name="Kruys A."/>
            <person name="Hutchinson M.I."/>
            <person name="Powell A.J."/>
            <person name="Barry K."/>
            <person name="Miller A.N."/>
            <person name="Grigoriev I.V."/>
            <person name="Debuchy R."/>
            <person name="Gladieux P."/>
            <person name="Hiltunen Thoren M."/>
            <person name="Johannesson H."/>
        </authorList>
    </citation>
    <scope>NUCLEOTIDE SEQUENCE</scope>
    <source>
        <strain evidence="7">CBS 958.72</strain>
    </source>
</reference>
<dbReference type="SMART" id="SM00906">
    <property type="entry name" value="Fungal_trans"/>
    <property type="match status" value="1"/>
</dbReference>
<proteinExistence type="predicted"/>
<name>A0AAE0KCW4_9PEZI</name>
<dbReference type="InterPro" id="IPR001138">
    <property type="entry name" value="Zn2Cys6_DnaBD"/>
</dbReference>
<dbReference type="SUPFAM" id="SSF57701">
    <property type="entry name" value="Zn2/Cys6 DNA-binding domain"/>
    <property type="match status" value="1"/>
</dbReference>
<dbReference type="GO" id="GO:0000981">
    <property type="term" value="F:DNA-binding transcription factor activity, RNA polymerase II-specific"/>
    <property type="evidence" value="ECO:0007669"/>
    <property type="project" value="InterPro"/>
</dbReference>
<dbReference type="PROSITE" id="PS50048">
    <property type="entry name" value="ZN2_CY6_FUNGAL_2"/>
    <property type="match status" value="1"/>
</dbReference>
<accession>A0AAE0KCW4</accession>
<evidence type="ECO:0000256" key="3">
    <source>
        <dbReference type="ARBA" id="ARBA00023163"/>
    </source>
</evidence>
<dbReference type="InterPro" id="IPR007219">
    <property type="entry name" value="XnlR_reg_dom"/>
</dbReference>
<dbReference type="CDD" id="cd12148">
    <property type="entry name" value="fungal_TF_MHR"/>
    <property type="match status" value="1"/>
</dbReference>
<reference evidence="7" key="2">
    <citation type="submission" date="2023-06" db="EMBL/GenBank/DDBJ databases">
        <authorList>
            <consortium name="Lawrence Berkeley National Laboratory"/>
            <person name="Haridas S."/>
            <person name="Hensen N."/>
            <person name="Bonometti L."/>
            <person name="Westerberg I."/>
            <person name="Brannstrom I.O."/>
            <person name="Guillou S."/>
            <person name="Cros-Aarteil S."/>
            <person name="Calhoun S."/>
            <person name="Kuo A."/>
            <person name="Mondo S."/>
            <person name="Pangilinan J."/>
            <person name="Riley R."/>
            <person name="Labutti K."/>
            <person name="Andreopoulos B."/>
            <person name="Lipzen A."/>
            <person name="Chen C."/>
            <person name="Yanf M."/>
            <person name="Daum C."/>
            <person name="Ng V."/>
            <person name="Clum A."/>
            <person name="Steindorff A."/>
            <person name="Ohm R."/>
            <person name="Martin F."/>
            <person name="Silar P."/>
            <person name="Natvig D."/>
            <person name="Lalanne C."/>
            <person name="Gautier V."/>
            <person name="Ament-Velasquez S.L."/>
            <person name="Kruys A."/>
            <person name="Hutchinson M.I."/>
            <person name="Powell A.J."/>
            <person name="Barry K."/>
            <person name="Miller A.N."/>
            <person name="Grigoriev I.V."/>
            <person name="Debuchy R."/>
            <person name="Gladieux P."/>
            <person name="Thoren M.H."/>
            <person name="Johannesson H."/>
        </authorList>
    </citation>
    <scope>NUCLEOTIDE SEQUENCE</scope>
    <source>
        <strain evidence="7">CBS 958.72</strain>
    </source>
</reference>
<dbReference type="PANTHER" id="PTHR47840:SF1">
    <property type="entry name" value="ZN(II)2CYS6 TRANSCRIPTION FACTOR (EUROFUNG)"/>
    <property type="match status" value="1"/>
</dbReference>
<dbReference type="EMBL" id="JAULSN010000004">
    <property type="protein sequence ID" value="KAK3373867.1"/>
    <property type="molecule type" value="Genomic_DNA"/>
</dbReference>
<gene>
    <name evidence="7" type="ORF">B0T24DRAFT_527867</name>
</gene>
<evidence type="ECO:0000256" key="4">
    <source>
        <dbReference type="ARBA" id="ARBA00023242"/>
    </source>
</evidence>
<protein>
    <recommendedName>
        <fullName evidence="6">Zn(2)-C6 fungal-type domain-containing protein</fullName>
    </recommendedName>
</protein>
<keyword evidence="1" id="KW-0479">Metal-binding</keyword>
<dbReference type="CDD" id="cd00067">
    <property type="entry name" value="GAL4"/>
    <property type="match status" value="1"/>
</dbReference>
<dbReference type="Gene3D" id="4.10.240.10">
    <property type="entry name" value="Zn(2)-C6 fungal-type DNA-binding domain"/>
    <property type="match status" value="1"/>
</dbReference>
<dbReference type="PROSITE" id="PS00463">
    <property type="entry name" value="ZN2_CY6_FUNGAL_1"/>
    <property type="match status" value="1"/>
</dbReference>
<evidence type="ECO:0000256" key="2">
    <source>
        <dbReference type="ARBA" id="ARBA00023015"/>
    </source>
</evidence>
<sequence>MQAPARKRRKIRKGTQSCWECKRRKIRCTFVAAPAESVCDGCKSRRLKCVSQAFDDEATTTAAAEAAAAGGGATTTPTAFGKDIGTRLGRIETAVHDLAKRTSAVLPSRLSAEEEPRGGGNTDAAKGNEQETNITRETLPTPSGVRGGVLFRVSGDQAKDRHDELCRTLVAAWPKPDELEVVLGFPVSTSVLFHGVICMPYANFLSKGIPTPRDMLRLPPPGSHPVLVARALLLLAIFMQGIPRFAREDLGAALGDTALGSTGYGKTISRLAETVNRLVTSNDDLVGSLEGVETIMFESMYHNNAGSLRRAWVTHRRAMVIAQLMGLHRAAAATAAAGSSNNTLMAGRLVHDAETLDRIDPEHMWYRLVISDRYLSLMLGLPQASIDSPYGSLEALEGCIPMERLERMESIAGGLILQRNSGPNIHDLAATREIDRLLQEAAAQMPAQWWLAPNVSDIIGKGNKENFGETLRIMNQFTHYHLLAQLHLPYLLLQTAPGDQNYDYSKMTAVMASREILSRFVAFRGSDAVTAYCRGIDFLAFIASTILGLAHIDARCQQQQQQRVSGGSTIGCTASVPHFLAHQRLSDRGLLERTLQGMEKMARGGKDVMAVNIASILQHLLAIEAAAASGVSYSASVSSEGTGEPGEPESEYGGGEAAEADSALRIRIPYFGTITIENRGGEPDSASAALDSQGFFADWEPAYGVDMAETSLLFVPGLTADAEDWALQGVDMALFDNLIRGAAEPASG</sequence>
<dbReference type="SMART" id="SM00066">
    <property type="entry name" value="GAL4"/>
    <property type="match status" value="1"/>
</dbReference>
<evidence type="ECO:0000256" key="5">
    <source>
        <dbReference type="SAM" id="MobiDB-lite"/>
    </source>
</evidence>
<dbReference type="AlphaFoldDB" id="A0AAE0KCW4"/>
<keyword evidence="2" id="KW-0805">Transcription regulation</keyword>
<keyword evidence="4" id="KW-0539">Nucleus</keyword>
<dbReference type="Pfam" id="PF00172">
    <property type="entry name" value="Zn_clus"/>
    <property type="match status" value="1"/>
</dbReference>
<feature type="domain" description="Zn(2)-C6 fungal-type" evidence="6">
    <location>
        <begin position="17"/>
        <end position="51"/>
    </location>
</feature>
<feature type="region of interest" description="Disordered" evidence="5">
    <location>
        <begin position="106"/>
        <end position="141"/>
    </location>
</feature>
<dbReference type="InterPro" id="IPR036864">
    <property type="entry name" value="Zn2-C6_fun-type_DNA-bd_sf"/>
</dbReference>
<dbReference type="GO" id="GO:0008270">
    <property type="term" value="F:zinc ion binding"/>
    <property type="evidence" value="ECO:0007669"/>
    <property type="project" value="InterPro"/>
</dbReference>
<dbReference type="Proteomes" id="UP001287356">
    <property type="component" value="Unassembled WGS sequence"/>
</dbReference>
<organism evidence="7 8">
    <name type="scientific">Lasiosphaeria ovina</name>
    <dbReference type="NCBI Taxonomy" id="92902"/>
    <lineage>
        <taxon>Eukaryota</taxon>
        <taxon>Fungi</taxon>
        <taxon>Dikarya</taxon>
        <taxon>Ascomycota</taxon>
        <taxon>Pezizomycotina</taxon>
        <taxon>Sordariomycetes</taxon>
        <taxon>Sordariomycetidae</taxon>
        <taxon>Sordariales</taxon>
        <taxon>Lasiosphaeriaceae</taxon>
        <taxon>Lasiosphaeria</taxon>
    </lineage>
</organism>
<keyword evidence="3" id="KW-0804">Transcription</keyword>
<evidence type="ECO:0000313" key="7">
    <source>
        <dbReference type="EMBL" id="KAK3373867.1"/>
    </source>
</evidence>
<dbReference type="GO" id="GO:0003677">
    <property type="term" value="F:DNA binding"/>
    <property type="evidence" value="ECO:0007669"/>
    <property type="project" value="InterPro"/>
</dbReference>
<evidence type="ECO:0000313" key="8">
    <source>
        <dbReference type="Proteomes" id="UP001287356"/>
    </source>
</evidence>
<keyword evidence="8" id="KW-1185">Reference proteome</keyword>
<dbReference type="GO" id="GO:0006351">
    <property type="term" value="P:DNA-templated transcription"/>
    <property type="evidence" value="ECO:0007669"/>
    <property type="project" value="InterPro"/>
</dbReference>
<feature type="region of interest" description="Disordered" evidence="5">
    <location>
        <begin position="636"/>
        <end position="658"/>
    </location>
</feature>
<comment type="caution">
    <text evidence="7">The sequence shown here is derived from an EMBL/GenBank/DDBJ whole genome shotgun (WGS) entry which is preliminary data.</text>
</comment>
<evidence type="ECO:0000259" key="6">
    <source>
        <dbReference type="PROSITE" id="PS50048"/>
    </source>
</evidence>
<evidence type="ECO:0000256" key="1">
    <source>
        <dbReference type="ARBA" id="ARBA00022723"/>
    </source>
</evidence>
<dbReference type="PANTHER" id="PTHR47840">
    <property type="entry name" value="ZN(II)2CYS6 TRANSCRIPTION FACTOR (EUROFUNG)-RELATED"/>
    <property type="match status" value="1"/>
</dbReference>
<feature type="compositionally biased region" description="Polar residues" evidence="5">
    <location>
        <begin position="130"/>
        <end position="141"/>
    </location>
</feature>